<feature type="compositionally biased region" description="Basic and acidic residues" evidence="2">
    <location>
        <begin position="206"/>
        <end position="216"/>
    </location>
</feature>
<gene>
    <name evidence="4" type="primary">LOC107017852</name>
</gene>
<dbReference type="InterPro" id="IPR029338">
    <property type="entry name" value="TSSC4"/>
</dbReference>
<protein>
    <submittedName>
        <fullName evidence="4">Uncharacterized protein LOC107017852 isoform X2</fullName>
    </submittedName>
</protein>
<proteinExistence type="predicted"/>
<feature type="region of interest" description="Disordered" evidence="2">
    <location>
        <begin position="174"/>
        <end position="216"/>
    </location>
</feature>
<reference evidence="4" key="2">
    <citation type="submission" date="2025-08" db="UniProtKB">
        <authorList>
            <consortium name="RefSeq"/>
        </authorList>
    </citation>
    <scope>IDENTIFICATION</scope>
</reference>
<accession>A0ABM1GNC3</accession>
<name>A0ABM1GNC3_SOLPN</name>
<evidence type="ECO:0000256" key="2">
    <source>
        <dbReference type="SAM" id="MobiDB-lite"/>
    </source>
</evidence>
<organism evidence="3 4">
    <name type="scientific">Solanum pennellii</name>
    <name type="common">Tomato</name>
    <name type="synonym">Lycopersicon pennellii</name>
    <dbReference type="NCBI Taxonomy" id="28526"/>
    <lineage>
        <taxon>Eukaryota</taxon>
        <taxon>Viridiplantae</taxon>
        <taxon>Streptophyta</taxon>
        <taxon>Embryophyta</taxon>
        <taxon>Tracheophyta</taxon>
        <taxon>Spermatophyta</taxon>
        <taxon>Magnoliopsida</taxon>
        <taxon>eudicotyledons</taxon>
        <taxon>Gunneridae</taxon>
        <taxon>Pentapetalae</taxon>
        <taxon>asterids</taxon>
        <taxon>lamiids</taxon>
        <taxon>Solanales</taxon>
        <taxon>Solanaceae</taxon>
        <taxon>Solanoideae</taxon>
        <taxon>Solaneae</taxon>
        <taxon>Solanum</taxon>
        <taxon>Solanum subgen. Lycopersicon</taxon>
    </lineage>
</organism>
<reference evidence="3" key="1">
    <citation type="journal article" date="2014" name="Nat. Genet.">
        <title>The genome of the stress-tolerant wild tomato species Solanum pennellii.</title>
        <authorList>
            <person name="Bolger A."/>
            <person name="Scossa F."/>
            <person name="Bolger M.E."/>
            <person name="Lanz C."/>
            <person name="Maumus F."/>
            <person name="Tohge T."/>
            <person name="Quesneville H."/>
            <person name="Alseekh S."/>
            <person name="Sorensen I."/>
            <person name="Lichtenstein G."/>
            <person name="Fich E.A."/>
            <person name="Conte M."/>
            <person name="Keller H."/>
            <person name="Schneeberger K."/>
            <person name="Schwacke R."/>
            <person name="Ofner I."/>
            <person name="Vrebalov J."/>
            <person name="Xu Y."/>
            <person name="Osorio S."/>
            <person name="Aflitos S.A."/>
            <person name="Schijlen E."/>
            <person name="Jimenez-Gomez J.M."/>
            <person name="Ryngajllo M."/>
            <person name="Kimura S."/>
            <person name="Kumar R."/>
            <person name="Koenig D."/>
            <person name="Headland L.R."/>
            <person name="Maloof J.N."/>
            <person name="Sinha N."/>
            <person name="van Ham R.C."/>
            <person name="Lankhorst R.K."/>
            <person name="Mao L."/>
            <person name="Vogel A."/>
            <person name="Arsova B."/>
            <person name="Panstruga R."/>
            <person name="Fei Z."/>
            <person name="Rose J.K."/>
            <person name="Zamir D."/>
            <person name="Carrari F."/>
            <person name="Giovannoni J.J."/>
            <person name="Weigel D."/>
            <person name="Usadel B."/>
            <person name="Fernie A.R."/>
        </authorList>
    </citation>
    <scope>NUCLEOTIDE SEQUENCE [LARGE SCALE GENOMIC DNA]</scope>
    <source>
        <strain evidence="3">cv. LA0716</strain>
    </source>
</reference>
<feature type="compositionally biased region" description="Low complexity" evidence="2">
    <location>
        <begin position="175"/>
        <end position="192"/>
    </location>
</feature>
<dbReference type="Proteomes" id="UP000694930">
    <property type="component" value="Chromosome 4"/>
</dbReference>
<evidence type="ECO:0000256" key="1">
    <source>
        <dbReference type="SAM" id="Coils"/>
    </source>
</evidence>
<dbReference type="PANTHER" id="PTHR13445:SF5">
    <property type="entry name" value="PROTEIN TSSC4"/>
    <property type="match status" value="1"/>
</dbReference>
<dbReference type="GeneID" id="107017852"/>
<dbReference type="PANTHER" id="PTHR13445">
    <property type="entry name" value="TUMOR SUPPRESSING SUBTRANSFERABLE CANDIDATE 4 TSSC4"/>
    <property type="match status" value="1"/>
</dbReference>
<dbReference type="RefSeq" id="XP_015073615.1">
    <property type="nucleotide sequence ID" value="XM_015218129.1"/>
</dbReference>
<keyword evidence="1" id="KW-0175">Coiled coil</keyword>
<keyword evidence="3" id="KW-1185">Reference proteome</keyword>
<evidence type="ECO:0000313" key="4">
    <source>
        <dbReference type="RefSeq" id="XP_015073615.1"/>
    </source>
</evidence>
<feature type="coiled-coil region" evidence="1">
    <location>
        <begin position="114"/>
        <end position="141"/>
    </location>
</feature>
<sequence length="492" mass="54816">MDDESFRARVHKVFGCLSPSASVWSLSDEDVEKKEWNRSALKQGKDDDDHNLCSSSYDELFKKKCRNIQNVINDDENGVDDVWEIRSSIGLDSTLDNETTSQEKDTMKEILAMMTNLCQKIEKMETDVQVLKEKVNSQQHDSKYAELSQQHDLKNAELEGDDGKHLKTQNKKIYTSAGSSATAGSTSTTGPSTKKEETKEEEDEYDRVAEGREDAGDRLYMKNIIDQETSCDPPEYNIRRDPRANHMAAQVRLKEDADAAEKCETDFDGITLSGGQHSAKSLQDHCDVKPILKKARKSVNGELKSTKRVRFDPGCKDGSDGASEVKVSWAAPASANSTSEGNESISSRLKIPDYVLNPSYYTCYSLDSPSELIDEPSQAFGYVLEEVEKSKDDVLEQQTIDTSDTNPKSVVFVPRQKNMDAITGASLSKGIIEDACNESLHPKGFPVCIAAGEAQQIEDPMEEDMEARVAENNIVTLKPERRYRIKAGMEDS</sequence>
<evidence type="ECO:0000313" key="3">
    <source>
        <dbReference type="Proteomes" id="UP000694930"/>
    </source>
</evidence>